<comment type="caution">
    <text evidence="1">The sequence shown here is derived from an EMBL/GenBank/DDBJ whole genome shotgun (WGS) entry which is preliminary data.</text>
</comment>
<sequence length="189" mass="20879">MYLMRGPNKDGDDEESAGIVIKSNFPDVVSKLKIQINVVGHSPHYFGTPNVSVETSGSTFLDYQDYNIWWYPGPQEINFAPSNEGYLQVSLTSISGAEFPRYQHAITPRYELSGVATSDGVNLYGHTEQTGDSNVPLKVDLRLTIRRVNGGWNYLIGFDAGGTNKNPFGTNNAYHHSVTIAKGTLFYPP</sequence>
<evidence type="ECO:0000313" key="2">
    <source>
        <dbReference type="Proteomes" id="UP000553632"/>
    </source>
</evidence>
<name>A0A7J6T5X5_PEROL</name>
<dbReference type="EMBL" id="JABANO010013134">
    <property type="protein sequence ID" value="KAF4740618.1"/>
    <property type="molecule type" value="Genomic_DNA"/>
</dbReference>
<gene>
    <name evidence="1" type="ORF">FOZ63_031887</name>
</gene>
<dbReference type="Proteomes" id="UP000553632">
    <property type="component" value="Unassembled WGS sequence"/>
</dbReference>
<accession>A0A7J6T5X5</accession>
<dbReference type="AlphaFoldDB" id="A0A7J6T5X5"/>
<organism evidence="1 2">
    <name type="scientific">Perkinsus olseni</name>
    <name type="common">Perkinsus atlanticus</name>
    <dbReference type="NCBI Taxonomy" id="32597"/>
    <lineage>
        <taxon>Eukaryota</taxon>
        <taxon>Sar</taxon>
        <taxon>Alveolata</taxon>
        <taxon>Perkinsozoa</taxon>
        <taxon>Perkinsea</taxon>
        <taxon>Perkinsida</taxon>
        <taxon>Perkinsidae</taxon>
        <taxon>Perkinsus</taxon>
    </lineage>
</organism>
<keyword evidence="2" id="KW-1185">Reference proteome</keyword>
<proteinExistence type="predicted"/>
<evidence type="ECO:0000313" key="1">
    <source>
        <dbReference type="EMBL" id="KAF4740618.1"/>
    </source>
</evidence>
<reference evidence="1 2" key="1">
    <citation type="submission" date="2020-04" db="EMBL/GenBank/DDBJ databases">
        <title>Perkinsus olseni comparative genomics.</title>
        <authorList>
            <person name="Bogema D.R."/>
        </authorList>
    </citation>
    <scope>NUCLEOTIDE SEQUENCE [LARGE SCALE GENOMIC DNA]</scope>
    <source>
        <strain evidence="1 2">ATCC PRA-207</strain>
    </source>
</reference>
<protein>
    <submittedName>
        <fullName evidence="1">Uncharacterized protein</fullName>
    </submittedName>
</protein>